<dbReference type="PROSITE" id="PS50931">
    <property type="entry name" value="HTH_LYSR"/>
    <property type="match status" value="1"/>
</dbReference>
<dbReference type="InterPro" id="IPR050950">
    <property type="entry name" value="HTH-type_LysR_regulators"/>
</dbReference>
<dbReference type="GO" id="GO:0003677">
    <property type="term" value="F:DNA binding"/>
    <property type="evidence" value="ECO:0007669"/>
    <property type="project" value="UniProtKB-KW"/>
</dbReference>
<evidence type="ECO:0000256" key="2">
    <source>
        <dbReference type="ARBA" id="ARBA00023015"/>
    </source>
</evidence>
<dbReference type="SUPFAM" id="SSF53850">
    <property type="entry name" value="Periplasmic binding protein-like II"/>
    <property type="match status" value="1"/>
</dbReference>
<dbReference type="Gene3D" id="3.40.190.290">
    <property type="match status" value="1"/>
</dbReference>
<evidence type="ECO:0000256" key="1">
    <source>
        <dbReference type="ARBA" id="ARBA00009437"/>
    </source>
</evidence>
<dbReference type="EMBL" id="CP070496">
    <property type="protein sequence ID" value="QSB06824.1"/>
    <property type="molecule type" value="Genomic_DNA"/>
</dbReference>
<dbReference type="InterPro" id="IPR036390">
    <property type="entry name" value="WH_DNA-bd_sf"/>
</dbReference>
<dbReference type="PANTHER" id="PTHR30419">
    <property type="entry name" value="HTH-TYPE TRANSCRIPTIONAL REGULATOR YBHD"/>
    <property type="match status" value="1"/>
</dbReference>
<sequence length="308" mass="32657">MRYEQLIAFLAVAKTRHFTQAAQDVGVSQPSLSKQIQSLETALGAKIFTRSRGRIELTDVGQALLTHARRITGAVDAARADVDDVLAVRSGRLRLGATPSLCAWLIAPLLARYLERHPHVNVAIIEDGSESLTDRLSAGEVDLVFTTARPESAEPLIVQPLLTEALVVASAASQPPLSAQEFIGLTQLREQQFILPATGYDLRSLTLAACKQAGFTPRIAVDGGATDAVIGLVEAGLGVALLPAMIAATRPELRSTPLAPPGAARTISLTQRGDITPTNAAAAFAECVDEHLTDLHAWGRLPEGMKAI</sequence>
<dbReference type="InterPro" id="IPR005119">
    <property type="entry name" value="LysR_subst-bd"/>
</dbReference>
<proteinExistence type="inferred from homology"/>
<dbReference type="GO" id="GO:0005829">
    <property type="term" value="C:cytosol"/>
    <property type="evidence" value="ECO:0007669"/>
    <property type="project" value="TreeGrafter"/>
</dbReference>
<dbReference type="Pfam" id="PF03466">
    <property type="entry name" value="LysR_substrate"/>
    <property type="match status" value="1"/>
</dbReference>
<evidence type="ECO:0000313" key="7">
    <source>
        <dbReference type="Proteomes" id="UP000662939"/>
    </source>
</evidence>
<evidence type="ECO:0000313" key="6">
    <source>
        <dbReference type="EMBL" id="QSB06824.1"/>
    </source>
</evidence>
<keyword evidence="4" id="KW-0804">Transcription</keyword>
<evidence type="ECO:0000259" key="5">
    <source>
        <dbReference type="PROSITE" id="PS50931"/>
    </source>
</evidence>
<evidence type="ECO:0000256" key="3">
    <source>
        <dbReference type="ARBA" id="ARBA00023125"/>
    </source>
</evidence>
<dbReference type="GO" id="GO:0003700">
    <property type="term" value="F:DNA-binding transcription factor activity"/>
    <property type="evidence" value="ECO:0007669"/>
    <property type="project" value="InterPro"/>
</dbReference>
<dbReference type="InterPro" id="IPR036388">
    <property type="entry name" value="WH-like_DNA-bd_sf"/>
</dbReference>
<dbReference type="Pfam" id="PF00126">
    <property type="entry name" value="HTH_1"/>
    <property type="match status" value="1"/>
</dbReference>
<dbReference type="KEGG" id="nav:JQS30_08035"/>
<dbReference type="AlphaFoldDB" id="A0A895XN93"/>
<protein>
    <submittedName>
        <fullName evidence="6">LysR family transcriptional regulator</fullName>
    </submittedName>
</protein>
<feature type="domain" description="HTH lysR-type" evidence="5">
    <location>
        <begin position="1"/>
        <end position="58"/>
    </location>
</feature>
<dbReference type="FunFam" id="1.10.10.10:FF:000001">
    <property type="entry name" value="LysR family transcriptional regulator"/>
    <property type="match status" value="1"/>
</dbReference>
<dbReference type="Proteomes" id="UP000662939">
    <property type="component" value="Chromosome"/>
</dbReference>
<keyword evidence="7" id="KW-1185">Reference proteome</keyword>
<organism evidence="6 7">
    <name type="scientific">Natronoglycomyces albus</name>
    <dbReference type="NCBI Taxonomy" id="2811108"/>
    <lineage>
        <taxon>Bacteria</taxon>
        <taxon>Bacillati</taxon>
        <taxon>Actinomycetota</taxon>
        <taxon>Actinomycetes</taxon>
        <taxon>Glycomycetales</taxon>
        <taxon>Glycomycetaceae</taxon>
        <taxon>Natronoglycomyces</taxon>
    </lineage>
</organism>
<dbReference type="SUPFAM" id="SSF46785">
    <property type="entry name" value="Winged helix' DNA-binding domain"/>
    <property type="match status" value="1"/>
</dbReference>
<comment type="similarity">
    <text evidence="1">Belongs to the LysR transcriptional regulatory family.</text>
</comment>
<keyword evidence="2" id="KW-0805">Transcription regulation</keyword>
<gene>
    <name evidence="6" type="ORF">JQS30_08035</name>
</gene>
<reference evidence="6" key="1">
    <citation type="submission" date="2021-02" db="EMBL/GenBank/DDBJ databases">
        <title>Natronoglycomyces albus gen. nov., sp. nov, a haloalkaliphilic actinobacterium from a soda solonchak soil.</title>
        <authorList>
            <person name="Sorokin D.Y."/>
            <person name="Khijniak T.V."/>
            <person name="Zakharycheva A.P."/>
            <person name="Boueva O.V."/>
            <person name="Ariskina E.V."/>
            <person name="Hahnke R.L."/>
            <person name="Bunk B."/>
            <person name="Sproer C."/>
            <person name="Schumann P."/>
            <person name="Evtushenko L.I."/>
            <person name="Kublanov I.V."/>
        </authorList>
    </citation>
    <scope>NUCLEOTIDE SEQUENCE</scope>
    <source>
        <strain evidence="6">DSM 106290</strain>
    </source>
</reference>
<evidence type="ECO:0000256" key="4">
    <source>
        <dbReference type="ARBA" id="ARBA00023163"/>
    </source>
</evidence>
<dbReference type="InterPro" id="IPR000847">
    <property type="entry name" value="LysR_HTH_N"/>
</dbReference>
<accession>A0A895XN93</accession>
<name>A0A895XN93_9ACTN</name>
<dbReference type="PRINTS" id="PR00039">
    <property type="entry name" value="HTHLYSR"/>
</dbReference>
<keyword evidence="3" id="KW-0238">DNA-binding</keyword>
<dbReference type="RefSeq" id="WP_213172831.1">
    <property type="nucleotide sequence ID" value="NZ_CP070496.1"/>
</dbReference>
<dbReference type="Gene3D" id="1.10.10.10">
    <property type="entry name" value="Winged helix-like DNA-binding domain superfamily/Winged helix DNA-binding domain"/>
    <property type="match status" value="1"/>
</dbReference>
<dbReference type="CDD" id="cd05466">
    <property type="entry name" value="PBP2_LTTR_substrate"/>
    <property type="match status" value="1"/>
</dbReference>